<dbReference type="InterPro" id="IPR033120">
    <property type="entry name" value="HOTDOG_ACOT"/>
</dbReference>
<comment type="similarity">
    <text evidence="1">Belongs to the acyl coenzyme A hydrolase family.</text>
</comment>
<dbReference type="InterPro" id="IPR040170">
    <property type="entry name" value="Cytosol_ACT"/>
</dbReference>
<evidence type="ECO:0000313" key="6">
    <source>
        <dbReference type="Proteomes" id="UP000023795"/>
    </source>
</evidence>
<evidence type="ECO:0000256" key="3">
    <source>
        <dbReference type="PROSITE-ProRule" id="PRU01106"/>
    </source>
</evidence>
<proteinExistence type="inferred from homology"/>
<dbReference type="InterPro" id="IPR006683">
    <property type="entry name" value="Thioestr_dom"/>
</dbReference>
<keyword evidence="6" id="KW-1185">Reference proteome</keyword>
<protein>
    <recommendedName>
        <fullName evidence="4">HotDog ACOT-type domain-containing protein</fullName>
    </recommendedName>
</protein>
<evidence type="ECO:0000256" key="2">
    <source>
        <dbReference type="ARBA" id="ARBA00022801"/>
    </source>
</evidence>
<dbReference type="GO" id="GO:0052816">
    <property type="term" value="F:long-chain fatty acyl-CoA hydrolase activity"/>
    <property type="evidence" value="ECO:0007669"/>
    <property type="project" value="TreeGrafter"/>
</dbReference>
<dbReference type="Pfam" id="PF03061">
    <property type="entry name" value="4HBT"/>
    <property type="match status" value="1"/>
</dbReference>
<feature type="domain" description="HotDog ACOT-type" evidence="4">
    <location>
        <begin position="9"/>
        <end position="123"/>
    </location>
</feature>
<evidence type="ECO:0000256" key="1">
    <source>
        <dbReference type="ARBA" id="ARBA00010458"/>
    </source>
</evidence>
<comment type="caution">
    <text evidence="5">The sequence shown here is derived from an EMBL/GenBank/DDBJ whole genome shotgun (WGS) entry which is preliminary data.</text>
</comment>
<dbReference type="PANTHER" id="PTHR11049">
    <property type="entry name" value="ACYL COENZYME A THIOESTER HYDROLASE"/>
    <property type="match status" value="1"/>
</dbReference>
<dbReference type="PROSITE" id="PS51770">
    <property type="entry name" value="HOTDOG_ACOT"/>
    <property type="match status" value="1"/>
</dbReference>
<dbReference type="OrthoDB" id="9801856at2"/>
<dbReference type="eggNOG" id="COG1607">
    <property type="taxonomic scope" value="Bacteria"/>
</dbReference>
<accession>L2F7P9</accession>
<keyword evidence="2 3" id="KW-0378">Hydrolase</keyword>
<dbReference type="CDD" id="cd03442">
    <property type="entry name" value="BFIT_BACH"/>
    <property type="match status" value="1"/>
</dbReference>
<dbReference type="NCBIfam" id="NF007970">
    <property type="entry name" value="PRK10694.1"/>
    <property type="match status" value="1"/>
</dbReference>
<dbReference type="GO" id="GO:0009062">
    <property type="term" value="P:fatty acid catabolic process"/>
    <property type="evidence" value="ECO:0007669"/>
    <property type="project" value="TreeGrafter"/>
</dbReference>
<dbReference type="PATRIC" id="fig|1230338.3.peg.360"/>
<dbReference type="PANTHER" id="PTHR11049:SF5">
    <property type="entry name" value="ACYL-COA THIOESTER HYDROLASE YCIA"/>
    <property type="match status" value="1"/>
</dbReference>
<dbReference type="EMBL" id="ANIN01000001">
    <property type="protein sequence ID" value="ELA09069.1"/>
    <property type="molecule type" value="Genomic_DNA"/>
</dbReference>
<evidence type="ECO:0000259" key="4">
    <source>
        <dbReference type="PROSITE" id="PS51770"/>
    </source>
</evidence>
<dbReference type="Proteomes" id="UP000023795">
    <property type="component" value="Unassembled WGS sequence"/>
</dbReference>
<organism evidence="5 6">
    <name type="scientific">Moraxella macacae 0408225</name>
    <dbReference type="NCBI Taxonomy" id="1230338"/>
    <lineage>
        <taxon>Bacteria</taxon>
        <taxon>Pseudomonadati</taxon>
        <taxon>Pseudomonadota</taxon>
        <taxon>Gammaproteobacteria</taxon>
        <taxon>Moraxellales</taxon>
        <taxon>Moraxellaceae</taxon>
        <taxon>Moraxella</taxon>
    </lineage>
</organism>
<dbReference type="FunFam" id="3.10.129.10:FF:000008">
    <property type="entry name" value="Acyl-CoA thioester hydrolase"/>
    <property type="match status" value="1"/>
</dbReference>
<dbReference type="RefSeq" id="WP_009501474.1">
    <property type="nucleotide sequence ID" value="NZ_ANIN01000001.1"/>
</dbReference>
<dbReference type="InterPro" id="IPR029069">
    <property type="entry name" value="HotDog_dom_sf"/>
</dbReference>
<reference evidence="5 6" key="1">
    <citation type="journal article" date="2013" name="Genome Announc.">
        <title>Genome Sequence of Moraxella macacae 0408225, a Novel Bacterial Species Isolated from a Cynomolgus Macaque with Epistaxis.</title>
        <authorList>
            <person name="Ladner J.T."/>
            <person name="Whitehouse C.A."/>
            <person name="Koroleva G.I."/>
            <person name="Palacios G.F."/>
        </authorList>
    </citation>
    <scope>NUCLEOTIDE SEQUENCE [LARGE SCALE GENOMIC DNA]</scope>
    <source>
        <strain evidence="5 6">0408225</strain>
    </source>
</reference>
<gene>
    <name evidence="5" type="ORF">MOMA_01630</name>
</gene>
<dbReference type="GO" id="GO:0005829">
    <property type="term" value="C:cytosol"/>
    <property type="evidence" value="ECO:0007669"/>
    <property type="project" value="TreeGrafter"/>
</dbReference>
<sequence length="161" mass="17311">MSNDTIRMPKGSLVMRTLAMPADTNANGDIFGGWLMSQMDLGGAILAKEIAKGRVVTVCVDKMVFLNPVSVGDVVCCYGDCTRVGNSSIQINVEVWIKKVNDGSGLHQCVTEASFIYVAIDEHGKPRPIPKENNAELAYALAIIEGKIKPADPDTGNILFL</sequence>
<name>L2F7P9_9GAMM</name>
<evidence type="ECO:0000313" key="5">
    <source>
        <dbReference type="EMBL" id="ELA09069.1"/>
    </source>
</evidence>
<dbReference type="Gene3D" id="3.10.129.10">
    <property type="entry name" value="Hotdog Thioesterase"/>
    <property type="match status" value="1"/>
</dbReference>
<dbReference type="GO" id="GO:0006637">
    <property type="term" value="P:acyl-CoA metabolic process"/>
    <property type="evidence" value="ECO:0007669"/>
    <property type="project" value="TreeGrafter"/>
</dbReference>
<dbReference type="SUPFAM" id="SSF54637">
    <property type="entry name" value="Thioesterase/thiol ester dehydrase-isomerase"/>
    <property type="match status" value="1"/>
</dbReference>
<dbReference type="AlphaFoldDB" id="L2F7P9"/>
<dbReference type="STRING" id="1230338.MOMA_01630"/>